<feature type="region of interest" description="Disordered" evidence="3">
    <location>
        <begin position="132"/>
        <end position="152"/>
    </location>
</feature>
<gene>
    <name evidence="4" type="ORF">TGP89_321420</name>
</gene>
<dbReference type="PANTHER" id="PTHR46093">
    <property type="entry name" value="ACYL-COA-BINDING DOMAIN-CONTAINING PROTEIN 5"/>
    <property type="match status" value="1"/>
</dbReference>
<dbReference type="VEuPathDB" id="ToxoDB:TGP89_321420"/>
<dbReference type="Gene3D" id="2.120.10.80">
    <property type="entry name" value="Kelch-type beta propeller"/>
    <property type="match status" value="1"/>
</dbReference>
<organism evidence="4 5">
    <name type="scientific">Toxoplasma gondii p89</name>
    <dbReference type="NCBI Taxonomy" id="943119"/>
    <lineage>
        <taxon>Eukaryota</taxon>
        <taxon>Sar</taxon>
        <taxon>Alveolata</taxon>
        <taxon>Apicomplexa</taxon>
        <taxon>Conoidasida</taxon>
        <taxon>Coccidia</taxon>
        <taxon>Eucoccidiorida</taxon>
        <taxon>Eimeriorina</taxon>
        <taxon>Sarcocystidae</taxon>
        <taxon>Toxoplasma</taxon>
    </lineage>
</organism>
<evidence type="ECO:0000256" key="3">
    <source>
        <dbReference type="SAM" id="MobiDB-lite"/>
    </source>
</evidence>
<reference evidence="4 5" key="1">
    <citation type="submission" date="2014-03" db="EMBL/GenBank/DDBJ databases">
        <authorList>
            <person name="Sibley D."/>
            <person name="Venepally P."/>
            <person name="Karamycheva S."/>
            <person name="Hadjithomas M."/>
            <person name="Khan A."/>
            <person name="Brunk B."/>
            <person name="Roos D."/>
            <person name="Caler E."/>
            <person name="Lorenzi H."/>
        </authorList>
    </citation>
    <scope>NUCLEOTIDE SEQUENCE [LARGE SCALE GENOMIC DNA]</scope>
    <source>
        <strain evidence="5">p89</strain>
    </source>
</reference>
<sequence>MAPEKESKKDESKPKNDEKDKKGAQDSKTQKKKEKDVKKDVGALSPACFCLTEVLQNAKDFKSFECHSVAFVGREIFCYGAKYDAGDSEDPHESVMVYDYQENLFSLVKASRREGSSESAARESRLAASFVRRRPSKGSADPQKGVITLFGGENSSGEKTDRVWNFDPVTSSWKEVLTGGPAPNARSSHAACSSTDFKKMYVHGGIDCQGTLKDDAYVFNEDDVWAELPLADPAADVPARCYHTLVAGCPARSSRECLLLFGGDSTGSGGASNELWIYYRDKKVWKQVTDASGSPPRARMKHSCAFANNRMWICGGEVCEWFGKTSFKDLYGYDLSLNYWFLCDVFLARPGGESLNVLFGPIAISSTTRSVIIFGNDSDAKGRHESVIYRATPVCTFAYLGQAQTENRTARKSLEGIASTAREIEKTLLKVRNSVSGSETKLADIEQQVVKVGERLAEQKKATKAIIFQGEDRDEMMKRMADTEKTADAVNGFEARLEAIEARLKDVQLKLKKKAGKRDVQRVERAMGKQDLKNASAARKARSPGSSDDSSDSS</sequence>
<protein>
    <submittedName>
        <fullName evidence="4">Kelch repeat-containing protein</fullName>
    </submittedName>
</protein>
<evidence type="ECO:0000256" key="2">
    <source>
        <dbReference type="ARBA" id="ARBA00022737"/>
    </source>
</evidence>
<keyword evidence="2" id="KW-0677">Repeat</keyword>
<accession>A0A086J7G5</accession>
<evidence type="ECO:0000313" key="4">
    <source>
        <dbReference type="EMBL" id="KFG28083.1"/>
    </source>
</evidence>
<evidence type="ECO:0000256" key="1">
    <source>
        <dbReference type="ARBA" id="ARBA00022441"/>
    </source>
</evidence>
<name>A0A086J7G5_TOXGO</name>
<dbReference type="PANTHER" id="PTHR46093:SF18">
    <property type="entry name" value="FIBRONECTIN TYPE-III DOMAIN-CONTAINING PROTEIN"/>
    <property type="match status" value="1"/>
</dbReference>
<evidence type="ECO:0000313" key="5">
    <source>
        <dbReference type="Proteomes" id="UP000028828"/>
    </source>
</evidence>
<dbReference type="AlphaFoldDB" id="A0A086J7G5"/>
<dbReference type="Pfam" id="PF24681">
    <property type="entry name" value="Kelch_KLHDC2_KLHL20_DRC7"/>
    <property type="match status" value="1"/>
</dbReference>
<proteinExistence type="predicted"/>
<feature type="region of interest" description="Disordered" evidence="3">
    <location>
        <begin position="1"/>
        <end position="37"/>
    </location>
</feature>
<keyword evidence="1" id="KW-0880">Kelch repeat</keyword>
<dbReference type="EMBL" id="AEYI02002490">
    <property type="protein sequence ID" value="KFG28083.1"/>
    <property type="molecule type" value="Genomic_DNA"/>
</dbReference>
<dbReference type="InterPro" id="IPR015915">
    <property type="entry name" value="Kelch-typ_b-propeller"/>
</dbReference>
<dbReference type="OrthoDB" id="10250130at2759"/>
<feature type="compositionally biased region" description="Basic and acidic residues" evidence="3">
    <location>
        <begin position="517"/>
        <end position="532"/>
    </location>
</feature>
<dbReference type="Proteomes" id="UP000028828">
    <property type="component" value="Unassembled WGS sequence"/>
</dbReference>
<comment type="caution">
    <text evidence="4">The sequence shown here is derived from an EMBL/GenBank/DDBJ whole genome shotgun (WGS) entry which is preliminary data.</text>
</comment>
<dbReference type="SUPFAM" id="SSF117281">
    <property type="entry name" value="Kelch motif"/>
    <property type="match status" value="1"/>
</dbReference>
<feature type="region of interest" description="Disordered" evidence="3">
    <location>
        <begin position="515"/>
        <end position="554"/>
    </location>
</feature>